<dbReference type="Proteomes" id="UP001159428">
    <property type="component" value="Unassembled WGS sequence"/>
</dbReference>
<keyword evidence="3" id="KW-1185">Reference proteome</keyword>
<sequence length="286" mass="32376">MHARKHMAGRSEISQTLKFKGMRNCQESKKLSSSVDRFKKEYEKKLRELSVQQSVLLESQRRRESRRRSLPSTVDPKSEDEMRSVAEKILQGSSLSDSALDQYAKGLRSGLKGENKSPLSTSPLLKLPSITIQKDAGTGKIELEDVTSIKTPKNKLKYSKQAQARLDIQDLTTKLSNGYSASIIASPPMTRPARRGSLQVTNLFSSAVEEAVSNRRMLMRRGSCPDLSLNLWAKDKKFIGGNCSGTFENQNFTRQVEEMKRCRYLRFPTSIREDDEEKNESGFTEK</sequence>
<proteinExistence type="predicted"/>
<organism evidence="2 3">
    <name type="scientific">Pocillopora meandrina</name>
    <dbReference type="NCBI Taxonomy" id="46732"/>
    <lineage>
        <taxon>Eukaryota</taxon>
        <taxon>Metazoa</taxon>
        <taxon>Cnidaria</taxon>
        <taxon>Anthozoa</taxon>
        <taxon>Hexacorallia</taxon>
        <taxon>Scleractinia</taxon>
        <taxon>Astrocoeniina</taxon>
        <taxon>Pocilloporidae</taxon>
        <taxon>Pocillopora</taxon>
    </lineage>
</organism>
<accession>A0AAU9XC30</accession>
<evidence type="ECO:0000313" key="3">
    <source>
        <dbReference type="Proteomes" id="UP001159428"/>
    </source>
</evidence>
<dbReference type="EMBL" id="CALNXJ010000037">
    <property type="protein sequence ID" value="CAH3143026.1"/>
    <property type="molecule type" value="Genomic_DNA"/>
</dbReference>
<protein>
    <submittedName>
        <fullName evidence="2">Uncharacterized protein</fullName>
    </submittedName>
</protein>
<feature type="region of interest" description="Disordered" evidence="1">
    <location>
        <begin position="1"/>
        <end position="36"/>
    </location>
</feature>
<evidence type="ECO:0000256" key="1">
    <source>
        <dbReference type="SAM" id="MobiDB-lite"/>
    </source>
</evidence>
<gene>
    <name evidence="2" type="ORF">PMEA_00020392</name>
</gene>
<reference evidence="2 3" key="1">
    <citation type="submission" date="2022-05" db="EMBL/GenBank/DDBJ databases">
        <authorList>
            <consortium name="Genoscope - CEA"/>
            <person name="William W."/>
        </authorList>
    </citation>
    <scope>NUCLEOTIDE SEQUENCE [LARGE SCALE GENOMIC DNA]</scope>
</reference>
<name>A0AAU9XC30_9CNID</name>
<feature type="region of interest" description="Disordered" evidence="1">
    <location>
        <begin position="57"/>
        <end position="83"/>
    </location>
</feature>
<comment type="caution">
    <text evidence="2">The sequence shown here is derived from an EMBL/GenBank/DDBJ whole genome shotgun (WGS) entry which is preliminary data.</text>
</comment>
<dbReference type="AlphaFoldDB" id="A0AAU9XC30"/>
<evidence type="ECO:0000313" key="2">
    <source>
        <dbReference type="EMBL" id="CAH3143026.1"/>
    </source>
</evidence>
<feature type="compositionally biased region" description="Basic and acidic residues" evidence="1">
    <location>
        <begin position="26"/>
        <end position="36"/>
    </location>
</feature>